<proteinExistence type="predicted"/>
<organism evidence="2 3">
    <name type="scientific">Hohenbuehelia grisea</name>
    <dbReference type="NCBI Taxonomy" id="104357"/>
    <lineage>
        <taxon>Eukaryota</taxon>
        <taxon>Fungi</taxon>
        <taxon>Dikarya</taxon>
        <taxon>Basidiomycota</taxon>
        <taxon>Agaricomycotina</taxon>
        <taxon>Agaricomycetes</taxon>
        <taxon>Agaricomycetidae</taxon>
        <taxon>Agaricales</taxon>
        <taxon>Pleurotineae</taxon>
        <taxon>Pleurotaceae</taxon>
        <taxon>Hohenbuehelia</taxon>
    </lineage>
</organism>
<keyword evidence="3" id="KW-1185">Reference proteome</keyword>
<sequence length="522" mass="58118">MHAPGSSRRFDIPGKVAEVPNHSRAKVAVRPTSLVHLPLDTLVQILSLVSPRDIISLRKCCKTLATASRARIAWIHALRRICGRHYAFLPGFPIEIMSTLEIEHAATSPERLGSLLRKKLVSGSLQPLVTRVLQPRAPPNAAEIFNMPESEIDLGEFQDLALISGGRYVITCTMTGLVQLWDLGYNPNMVVNPFPLASMKMEENFVDMLTQPGPGSVIRLVLISRSPNALRVQVYEVNLSAENPSFKEINAFDIGVPAHVAISIDAFCLTRDRFSFHIYGRLCVWDFIEDAWALWSTTLPASQLHVVCDNVIQLSPDGIVIWGIPPLLPRVQGDEVIVENHSPLLHLQCPLSRLRFPYPLMWQTGDFRTGEYPLHFDVTGVDEFGAFSFVRYHLRSLRTANPEPDFPSFLPIRATQSTIAHSEFAAHGSVFRSGQLSDQDVLLLWRGPEGCVKGNISPWTDTRAAVVDSQTGFLWRPPTPIQGNTAFDLCPTTGRLVVLMFKEIRVMDYLLPPAQNDHSAGD</sequence>
<reference evidence="3" key="1">
    <citation type="submission" date="2024-06" db="EMBL/GenBank/DDBJ databases">
        <title>Multi-omics analyses provide insights into the biosynthesis of the anticancer antibiotic pleurotin in Hohenbuehelia grisea.</title>
        <authorList>
            <person name="Weaver J.A."/>
            <person name="Alberti F."/>
        </authorList>
    </citation>
    <scope>NUCLEOTIDE SEQUENCE [LARGE SCALE GENOMIC DNA]</scope>
    <source>
        <strain evidence="3">T-177</strain>
    </source>
</reference>
<dbReference type="Pfam" id="PF00646">
    <property type="entry name" value="F-box"/>
    <property type="match status" value="1"/>
</dbReference>
<evidence type="ECO:0000313" key="2">
    <source>
        <dbReference type="EMBL" id="KAL0961521.1"/>
    </source>
</evidence>
<dbReference type="InterPro" id="IPR001810">
    <property type="entry name" value="F-box_dom"/>
</dbReference>
<dbReference type="Proteomes" id="UP001556367">
    <property type="component" value="Unassembled WGS sequence"/>
</dbReference>
<name>A0ABR3K1D4_9AGAR</name>
<feature type="domain" description="F-box" evidence="1">
    <location>
        <begin position="31"/>
        <end position="77"/>
    </location>
</feature>
<protein>
    <recommendedName>
        <fullName evidence="1">F-box domain-containing protein</fullName>
    </recommendedName>
</protein>
<dbReference type="InterPro" id="IPR036047">
    <property type="entry name" value="F-box-like_dom_sf"/>
</dbReference>
<comment type="caution">
    <text evidence="2">The sequence shown here is derived from an EMBL/GenBank/DDBJ whole genome shotgun (WGS) entry which is preliminary data.</text>
</comment>
<dbReference type="SUPFAM" id="SSF81383">
    <property type="entry name" value="F-box domain"/>
    <property type="match status" value="1"/>
</dbReference>
<dbReference type="PROSITE" id="PS50181">
    <property type="entry name" value="FBOX"/>
    <property type="match status" value="1"/>
</dbReference>
<evidence type="ECO:0000259" key="1">
    <source>
        <dbReference type="PROSITE" id="PS50181"/>
    </source>
</evidence>
<evidence type="ECO:0000313" key="3">
    <source>
        <dbReference type="Proteomes" id="UP001556367"/>
    </source>
</evidence>
<dbReference type="CDD" id="cd09917">
    <property type="entry name" value="F-box_SF"/>
    <property type="match status" value="1"/>
</dbReference>
<dbReference type="SMART" id="SM00256">
    <property type="entry name" value="FBOX"/>
    <property type="match status" value="1"/>
</dbReference>
<dbReference type="EMBL" id="JASNQZ010000001">
    <property type="protein sequence ID" value="KAL0961521.1"/>
    <property type="molecule type" value="Genomic_DNA"/>
</dbReference>
<accession>A0ABR3K1D4</accession>
<gene>
    <name evidence="2" type="ORF">HGRIS_006462</name>
</gene>